<sequence length="65" mass="6938">MAGVVTLVVALATVVWLAFGAPSDWEGGIRWLRHGLVLGCLGLFTLSARLIFPATREDAPDPMSD</sequence>
<proteinExistence type="predicted"/>
<gene>
    <name evidence="2" type="ORF">SPAR_13170</name>
</gene>
<dbReference type="EMBL" id="ASQP01000189">
    <property type="protein sequence ID" value="OMI38974.1"/>
    <property type="molecule type" value="Genomic_DNA"/>
</dbReference>
<evidence type="ECO:0000313" key="3">
    <source>
        <dbReference type="Proteomes" id="UP000186168"/>
    </source>
</evidence>
<evidence type="ECO:0000313" key="2">
    <source>
        <dbReference type="EMBL" id="OMI38974.1"/>
    </source>
</evidence>
<accession>A0A1R1SL12</accession>
<organism evidence="2 3">
    <name type="scientific">Streptomyces sparsogenes DSM 40356</name>
    <dbReference type="NCBI Taxonomy" id="1331668"/>
    <lineage>
        <taxon>Bacteria</taxon>
        <taxon>Bacillati</taxon>
        <taxon>Actinomycetota</taxon>
        <taxon>Actinomycetes</taxon>
        <taxon>Kitasatosporales</taxon>
        <taxon>Streptomycetaceae</taxon>
        <taxon>Streptomyces</taxon>
    </lineage>
</organism>
<protein>
    <submittedName>
        <fullName evidence="2">Uncharacterized protein</fullName>
    </submittedName>
</protein>
<evidence type="ECO:0000256" key="1">
    <source>
        <dbReference type="SAM" id="Phobius"/>
    </source>
</evidence>
<keyword evidence="1" id="KW-1133">Transmembrane helix</keyword>
<reference evidence="2 3" key="1">
    <citation type="submission" date="2013-05" db="EMBL/GenBank/DDBJ databases">
        <title>Genome sequence of Streptomyces sparsogenes DSM 40356.</title>
        <authorList>
            <person name="Coyne S."/>
            <person name="Seebeck F.P."/>
        </authorList>
    </citation>
    <scope>NUCLEOTIDE SEQUENCE [LARGE SCALE GENOMIC DNA]</scope>
    <source>
        <strain evidence="2 3">DSM 40356</strain>
    </source>
</reference>
<dbReference type="AlphaFoldDB" id="A0A1R1SL12"/>
<feature type="transmembrane region" description="Helical" evidence="1">
    <location>
        <begin position="36"/>
        <end position="55"/>
    </location>
</feature>
<name>A0A1R1SL12_9ACTN</name>
<comment type="caution">
    <text evidence="2">The sequence shown here is derived from an EMBL/GenBank/DDBJ whole genome shotgun (WGS) entry which is preliminary data.</text>
</comment>
<keyword evidence="1" id="KW-0812">Transmembrane</keyword>
<keyword evidence="3" id="KW-1185">Reference proteome</keyword>
<dbReference type="Proteomes" id="UP000186168">
    <property type="component" value="Unassembled WGS sequence"/>
</dbReference>
<keyword evidence="1" id="KW-0472">Membrane</keyword>